<feature type="transmembrane region" description="Helical" evidence="1">
    <location>
        <begin position="123"/>
        <end position="148"/>
    </location>
</feature>
<keyword evidence="1" id="KW-0472">Membrane</keyword>
<dbReference type="EMBL" id="HG966617">
    <property type="protein sequence ID" value="CDO60285.1"/>
    <property type="molecule type" value="Genomic_DNA"/>
</dbReference>
<evidence type="ECO:0000313" key="2">
    <source>
        <dbReference type="EMBL" id="CDO60285.1"/>
    </source>
</evidence>
<gene>
    <name evidence="2" type="ORF">BN1012_Phect2072</name>
</gene>
<accession>X5MMD1</accession>
<dbReference type="Proteomes" id="UP000032160">
    <property type="component" value="Chromosome I"/>
</dbReference>
<dbReference type="PATRIC" id="fig|1458461.3.peg.2078"/>
<dbReference type="KEGG" id="pect:BN1012_Phect2072"/>
<dbReference type="STRING" id="1458461.BN1012_Phect2072"/>
<keyword evidence="1" id="KW-0812">Transmembrane</keyword>
<name>X5MMD1_9HYPH</name>
<protein>
    <submittedName>
        <fullName evidence="2">Peptidase, S41 family</fullName>
    </submittedName>
</protein>
<dbReference type="OrthoDB" id="122427at2"/>
<dbReference type="AlphaFoldDB" id="X5MMD1"/>
<dbReference type="RefSeq" id="WP_043948384.1">
    <property type="nucleotide sequence ID" value="NZ_HG966617.1"/>
</dbReference>
<feature type="transmembrane region" description="Helical" evidence="1">
    <location>
        <begin position="49"/>
        <end position="68"/>
    </location>
</feature>
<organism evidence="2 3">
    <name type="scientific">Candidatus Phaeomarinibacter ectocarpi</name>
    <dbReference type="NCBI Taxonomy" id="1458461"/>
    <lineage>
        <taxon>Bacteria</taxon>
        <taxon>Pseudomonadati</taxon>
        <taxon>Pseudomonadota</taxon>
        <taxon>Alphaproteobacteria</taxon>
        <taxon>Hyphomicrobiales</taxon>
        <taxon>Parvibaculaceae</taxon>
        <taxon>Candidatus Phaeomarinibacter</taxon>
    </lineage>
</organism>
<dbReference type="InterPro" id="IPR046580">
    <property type="entry name" value="DUF6640"/>
</dbReference>
<dbReference type="HOGENOM" id="CLU_1785956_0_0_5"/>
<evidence type="ECO:0000256" key="1">
    <source>
        <dbReference type="SAM" id="Phobius"/>
    </source>
</evidence>
<feature type="transmembrane region" description="Helical" evidence="1">
    <location>
        <begin position="12"/>
        <end position="29"/>
    </location>
</feature>
<sequence>MDTLYDQTLVPRIIFSFIGFAIAVGPMFADFNKTHATNPAWTPHARFHVVWQVLSQAGVSMVILFLLWMPSPDYITHIWLAAILNYIWMASFFVTLSTMSIFDGALKDVNGIKPFRFNIFGKIYLVDTNLFGATIFVLLNSTGVWLLANA</sequence>
<reference evidence="2 3" key="1">
    <citation type="journal article" date="2014" name="Front. Genet.">
        <title>Genome and metabolic network of "Candidatus Phaeomarinobacter ectocarpi" Ec32, a new candidate genus of Alphaproteobacteria frequently associated with brown algae.</title>
        <authorList>
            <person name="Dittami S.M."/>
            <person name="Barbeyron T."/>
            <person name="Boyen C."/>
            <person name="Cambefort J."/>
            <person name="Collet G."/>
            <person name="Delage L."/>
            <person name="Gobet A."/>
            <person name="Groisillier A."/>
            <person name="Leblanc C."/>
            <person name="Michel G."/>
            <person name="Scornet D."/>
            <person name="Siegel A."/>
            <person name="Tapia J.E."/>
            <person name="Tonon T."/>
        </authorList>
    </citation>
    <scope>NUCLEOTIDE SEQUENCE [LARGE SCALE GENOMIC DNA]</scope>
    <source>
        <strain evidence="2 3">Ec32</strain>
    </source>
</reference>
<proteinExistence type="predicted"/>
<keyword evidence="1" id="KW-1133">Transmembrane helix</keyword>
<feature type="transmembrane region" description="Helical" evidence="1">
    <location>
        <begin position="74"/>
        <end position="102"/>
    </location>
</feature>
<keyword evidence="3" id="KW-1185">Reference proteome</keyword>
<evidence type="ECO:0000313" key="3">
    <source>
        <dbReference type="Proteomes" id="UP000032160"/>
    </source>
</evidence>
<dbReference type="Pfam" id="PF20345">
    <property type="entry name" value="DUF6640"/>
    <property type="match status" value="1"/>
</dbReference>